<dbReference type="SMART" id="SM00450">
    <property type="entry name" value="RHOD"/>
    <property type="match status" value="1"/>
</dbReference>
<name>A0A9P6HAB4_9AGAM</name>
<proteinExistence type="predicted"/>
<dbReference type="PROSITE" id="PS50206">
    <property type="entry name" value="RHODANESE_3"/>
    <property type="match status" value="1"/>
</dbReference>
<dbReference type="Pfam" id="PF00581">
    <property type="entry name" value="Rhodanese"/>
    <property type="match status" value="1"/>
</dbReference>
<gene>
    <name evidence="3" type="ORF">BJ322DRAFT_1082616</name>
</gene>
<dbReference type="GO" id="GO:0005739">
    <property type="term" value="C:mitochondrion"/>
    <property type="evidence" value="ECO:0007669"/>
    <property type="project" value="TreeGrafter"/>
</dbReference>
<reference evidence="3" key="2">
    <citation type="submission" date="2020-11" db="EMBL/GenBank/DDBJ databases">
        <authorList>
            <consortium name="DOE Joint Genome Institute"/>
            <person name="Kuo A."/>
            <person name="Miyauchi S."/>
            <person name="Kiss E."/>
            <person name="Drula E."/>
            <person name="Kohler A."/>
            <person name="Sanchez-Garcia M."/>
            <person name="Andreopoulos B."/>
            <person name="Barry K.W."/>
            <person name="Bonito G."/>
            <person name="Buee M."/>
            <person name="Carver A."/>
            <person name="Chen C."/>
            <person name="Cichocki N."/>
            <person name="Clum A."/>
            <person name="Culley D."/>
            <person name="Crous P.W."/>
            <person name="Fauchery L."/>
            <person name="Girlanda M."/>
            <person name="Hayes R."/>
            <person name="Keri Z."/>
            <person name="Labutti K."/>
            <person name="Lipzen A."/>
            <person name="Lombard V."/>
            <person name="Magnuson J."/>
            <person name="Maillard F."/>
            <person name="Morin E."/>
            <person name="Murat C."/>
            <person name="Nolan M."/>
            <person name="Ohm R."/>
            <person name="Pangilinan J."/>
            <person name="Pereira M."/>
            <person name="Perotto S."/>
            <person name="Peter M."/>
            <person name="Riley R."/>
            <person name="Sitrit Y."/>
            <person name="Stielow B."/>
            <person name="Szollosi G."/>
            <person name="Zifcakova L."/>
            <person name="Stursova M."/>
            <person name="Spatafora J.W."/>
            <person name="Tedersoo L."/>
            <person name="Vaario L.-M."/>
            <person name="Yamada A."/>
            <person name="Yan M."/>
            <person name="Wang P."/>
            <person name="Xu J."/>
            <person name="Bruns T."/>
            <person name="Baldrian P."/>
            <person name="Vilgalys R."/>
            <person name="Henrissat B."/>
            <person name="Grigoriev I.V."/>
            <person name="Hibbett D."/>
            <person name="Nagy L.G."/>
            <person name="Martin F.M."/>
        </authorList>
    </citation>
    <scope>NUCLEOTIDE SEQUENCE</scope>
    <source>
        <strain evidence="3">UH-Tt-Lm1</strain>
    </source>
</reference>
<dbReference type="AlphaFoldDB" id="A0A9P6HAB4"/>
<dbReference type="CDD" id="cd01519">
    <property type="entry name" value="RHOD_HSP67B2"/>
    <property type="match status" value="1"/>
</dbReference>
<dbReference type="InterPro" id="IPR036873">
    <property type="entry name" value="Rhodanese-like_dom_sf"/>
</dbReference>
<evidence type="ECO:0000313" key="3">
    <source>
        <dbReference type="EMBL" id="KAF9780992.1"/>
    </source>
</evidence>
<comment type="caution">
    <text evidence="3">The sequence shown here is derived from an EMBL/GenBank/DDBJ whole genome shotgun (WGS) entry which is preliminary data.</text>
</comment>
<evidence type="ECO:0000256" key="1">
    <source>
        <dbReference type="SAM" id="MobiDB-lite"/>
    </source>
</evidence>
<evidence type="ECO:0000259" key="2">
    <source>
        <dbReference type="PROSITE" id="PS50206"/>
    </source>
</evidence>
<reference evidence="3" key="1">
    <citation type="journal article" date="2020" name="Nat. Commun.">
        <title>Large-scale genome sequencing of mycorrhizal fungi provides insights into the early evolution of symbiotic traits.</title>
        <authorList>
            <person name="Miyauchi S."/>
            <person name="Kiss E."/>
            <person name="Kuo A."/>
            <person name="Drula E."/>
            <person name="Kohler A."/>
            <person name="Sanchez-Garcia M."/>
            <person name="Morin E."/>
            <person name="Andreopoulos B."/>
            <person name="Barry K.W."/>
            <person name="Bonito G."/>
            <person name="Buee M."/>
            <person name="Carver A."/>
            <person name="Chen C."/>
            <person name="Cichocki N."/>
            <person name="Clum A."/>
            <person name="Culley D."/>
            <person name="Crous P.W."/>
            <person name="Fauchery L."/>
            <person name="Girlanda M."/>
            <person name="Hayes R.D."/>
            <person name="Keri Z."/>
            <person name="LaButti K."/>
            <person name="Lipzen A."/>
            <person name="Lombard V."/>
            <person name="Magnuson J."/>
            <person name="Maillard F."/>
            <person name="Murat C."/>
            <person name="Nolan M."/>
            <person name="Ohm R.A."/>
            <person name="Pangilinan J."/>
            <person name="Pereira M.F."/>
            <person name="Perotto S."/>
            <person name="Peter M."/>
            <person name="Pfister S."/>
            <person name="Riley R."/>
            <person name="Sitrit Y."/>
            <person name="Stielow J.B."/>
            <person name="Szollosi G."/>
            <person name="Zifcakova L."/>
            <person name="Stursova M."/>
            <person name="Spatafora J.W."/>
            <person name="Tedersoo L."/>
            <person name="Vaario L.M."/>
            <person name="Yamada A."/>
            <person name="Yan M."/>
            <person name="Wang P."/>
            <person name="Xu J."/>
            <person name="Bruns T."/>
            <person name="Baldrian P."/>
            <person name="Vilgalys R."/>
            <person name="Dunand C."/>
            <person name="Henrissat B."/>
            <person name="Grigoriev I.V."/>
            <person name="Hibbett D."/>
            <person name="Nagy L.G."/>
            <person name="Martin F.M."/>
        </authorList>
    </citation>
    <scope>NUCLEOTIDE SEQUENCE</scope>
    <source>
        <strain evidence="3">UH-Tt-Lm1</strain>
    </source>
</reference>
<dbReference type="OrthoDB" id="566238at2759"/>
<accession>A0A9P6HAB4</accession>
<dbReference type="Proteomes" id="UP000736335">
    <property type="component" value="Unassembled WGS sequence"/>
</dbReference>
<organism evidence="3 4">
    <name type="scientific">Thelephora terrestris</name>
    <dbReference type="NCBI Taxonomy" id="56493"/>
    <lineage>
        <taxon>Eukaryota</taxon>
        <taxon>Fungi</taxon>
        <taxon>Dikarya</taxon>
        <taxon>Basidiomycota</taxon>
        <taxon>Agaricomycotina</taxon>
        <taxon>Agaricomycetes</taxon>
        <taxon>Thelephorales</taxon>
        <taxon>Thelephoraceae</taxon>
        <taxon>Thelephora</taxon>
    </lineage>
</organism>
<keyword evidence="4" id="KW-1185">Reference proteome</keyword>
<sequence length="180" mass="19934">MFSRTVASHCVRRSLLAPSRTLAPARRFPSYVRLNSSTANPPASDKPGATSGGKPSLDAWAPPILSYEQVKSKTEQPSPDSYLIDVREPDEVIQGSIPSSVNIPLSVLPGSLHLKGEEFEKKFGFKKPRRNQEIVFYCRSGVRAATAGDIAKKNGYEKLYNYKGSWLEWVQREGHRAGTL</sequence>
<protein>
    <submittedName>
        <fullName evidence="3">Endoplasmic reticulum protein</fullName>
    </submittedName>
</protein>
<feature type="region of interest" description="Disordered" evidence="1">
    <location>
        <begin position="33"/>
        <end position="56"/>
    </location>
</feature>
<dbReference type="PANTHER" id="PTHR44086">
    <property type="entry name" value="THIOSULFATE SULFURTRANSFERASE RDL2, MITOCHONDRIAL-RELATED"/>
    <property type="match status" value="1"/>
</dbReference>
<feature type="domain" description="Rhodanese" evidence="2">
    <location>
        <begin position="77"/>
        <end position="178"/>
    </location>
</feature>
<dbReference type="SUPFAM" id="SSF52821">
    <property type="entry name" value="Rhodanese/Cell cycle control phosphatase"/>
    <property type="match status" value="1"/>
</dbReference>
<dbReference type="GO" id="GO:0004792">
    <property type="term" value="F:thiosulfate-cyanide sulfurtransferase activity"/>
    <property type="evidence" value="ECO:0007669"/>
    <property type="project" value="TreeGrafter"/>
</dbReference>
<dbReference type="InterPro" id="IPR001763">
    <property type="entry name" value="Rhodanese-like_dom"/>
</dbReference>
<evidence type="ECO:0000313" key="4">
    <source>
        <dbReference type="Proteomes" id="UP000736335"/>
    </source>
</evidence>
<dbReference type="EMBL" id="WIUZ02000015">
    <property type="protein sequence ID" value="KAF9780992.1"/>
    <property type="molecule type" value="Genomic_DNA"/>
</dbReference>
<dbReference type="Gene3D" id="3.40.250.10">
    <property type="entry name" value="Rhodanese-like domain"/>
    <property type="match status" value="1"/>
</dbReference>
<dbReference type="PANTHER" id="PTHR44086:SF10">
    <property type="entry name" value="THIOSULFATE SULFURTRANSFERASE_RHODANESE-LIKE DOMAIN-CONTAINING PROTEIN 3"/>
    <property type="match status" value="1"/>
</dbReference>